<reference evidence="2 3" key="1">
    <citation type="submission" date="2022-05" db="EMBL/GenBank/DDBJ databases">
        <title>Genome Sequencing of Bee-Associated Microbes.</title>
        <authorList>
            <person name="Dunlap C."/>
        </authorList>
    </citation>
    <scope>NUCLEOTIDE SEQUENCE [LARGE SCALE GENOMIC DNA]</scope>
    <source>
        <strain evidence="2 3">NRRL B-04010</strain>
    </source>
</reference>
<dbReference type="Gene3D" id="3.10.450.50">
    <property type="match status" value="1"/>
</dbReference>
<dbReference type="InterPro" id="IPR037401">
    <property type="entry name" value="SnoaL-like"/>
</dbReference>
<dbReference type="EMBL" id="JAMDNP010000009">
    <property type="protein sequence ID" value="MCY9760102.1"/>
    <property type="molecule type" value="Genomic_DNA"/>
</dbReference>
<accession>A0ABT4GTS9</accession>
<protein>
    <submittedName>
        <fullName evidence="2">Nuclear transport factor 2 family protein</fullName>
    </submittedName>
</protein>
<sequence length="145" mass="16933">MDDIQKLVAIEEISNLKARYVRYADEKKWSELAKLFTTEATFEAYDAKDNLLVRMKGQQEIQHAINDNVGAAQPIHHIFSREFDFTSSTTAKAVWSMEDNIMFPEGSEFSLIRGYGHYHDTYEKVDGKWFIQSLKITRVKMEFIK</sequence>
<organism evidence="2 3">
    <name type="scientific">Paenibacillus alvei</name>
    <name type="common">Bacillus alvei</name>
    <dbReference type="NCBI Taxonomy" id="44250"/>
    <lineage>
        <taxon>Bacteria</taxon>
        <taxon>Bacillati</taxon>
        <taxon>Bacillota</taxon>
        <taxon>Bacilli</taxon>
        <taxon>Bacillales</taxon>
        <taxon>Paenibacillaceae</taxon>
        <taxon>Paenibacillus</taxon>
    </lineage>
</organism>
<dbReference type="InterPro" id="IPR032710">
    <property type="entry name" value="NTF2-like_dom_sf"/>
</dbReference>
<dbReference type="Pfam" id="PF13577">
    <property type="entry name" value="SnoaL_4"/>
    <property type="match status" value="1"/>
</dbReference>
<feature type="domain" description="SnoaL-like" evidence="1">
    <location>
        <begin position="6"/>
        <end position="134"/>
    </location>
</feature>
<dbReference type="Proteomes" id="UP001527181">
    <property type="component" value="Unassembled WGS sequence"/>
</dbReference>
<dbReference type="SUPFAM" id="SSF54427">
    <property type="entry name" value="NTF2-like"/>
    <property type="match status" value="1"/>
</dbReference>
<proteinExistence type="predicted"/>
<dbReference type="GeneID" id="94489369"/>
<comment type="caution">
    <text evidence="2">The sequence shown here is derived from an EMBL/GenBank/DDBJ whole genome shotgun (WGS) entry which is preliminary data.</text>
</comment>
<keyword evidence="3" id="KW-1185">Reference proteome</keyword>
<evidence type="ECO:0000259" key="1">
    <source>
        <dbReference type="Pfam" id="PF13577"/>
    </source>
</evidence>
<evidence type="ECO:0000313" key="3">
    <source>
        <dbReference type="Proteomes" id="UP001527181"/>
    </source>
</evidence>
<name>A0ABT4GTS9_PAEAL</name>
<gene>
    <name evidence="2" type="ORF">M5X12_05865</name>
</gene>
<evidence type="ECO:0000313" key="2">
    <source>
        <dbReference type="EMBL" id="MCY9760102.1"/>
    </source>
</evidence>
<dbReference type="RefSeq" id="WP_005546315.1">
    <property type="nucleotide sequence ID" value="NZ_JAKOBS010000003.1"/>
</dbReference>